<dbReference type="KEGG" id="thf:MA03_04785"/>
<keyword evidence="2" id="KW-1185">Reference proteome</keyword>
<evidence type="ECO:0000313" key="1">
    <source>
        <dbReference type="EMBL" id="AKG38726.1"/>
    </source>
</evidence>
<accession>A0A0F7CL36</accession>
<gene>
    <name evidence="1" type="ORF">MA03_04785</name>
</gene>
<organism evidence="1 2">
    <name type="scientific">Infirmifilum uzonense</name>
    <dbReference type="NCBI Taxonomy" id="1550241"/>
    <lineage>
        <taxon>Archaea</taxon>
        <taxon>Thermoproteota</taxon>
        <taxon>Thermoprotei</taxon>
        <taxon>Thermofilales</taxon>
        <taxon>Thermofilaceae</taxon>
        <taxon>Infirmifilum</taxon>
    </lineage>
</organism>
<dbReference type="AlphaFoldDB" id="A0A0F7CL36"/>
<dbReference type="EMBL" id="CP009961">
    <property type="protein sequence ID" value="AKG38726.1"/>
    <property type="molecule type" value="Genomic_DNA"/>
</dbReference>
<reference evidence="1 2" key="1">
    <citation type="journal article" date="2015" name="Stand. Genomic Sci.">
        <title>Complete genome sequence of and proposal of Thermofilum uzonense sp. nov. a novel hyperthermophilic crenarchaeon and emended description of the genus Thermofilum.</title>
        <authorList>
            <person name="Toshchakov S.V."/>
            <person name="Korzhenkov A.A."/>
            <person name="Samarov N.I."/>
            <person name="Mazunin I.O."/>
            <person name="Mozhey O.I."/>
            <person name="Shmyr I.S."/>
            <person name="Derbikova K.S."/>
            <person name="Taranov E.A."/>
            <person name="Dominova I.N."/>
            <person name="Bonch-Osmolovskaya E.A."/>
            <person name="Patrushev M.V."/>
            <person name="Podosokorskaya O.A."/>
            <person name="Kublanov I.V."/>
        </authorList>
    </citation>
    <scope>NUCLEOTIDE SEQUENCE [LARGE SCALE GENOMIC DNA]</scope>
    <source>
        <strain evidence="1 2">1807-2</strain>
    </source>
</reference>
<protein>
    <submittedName>
        <fullName evidence="1">Uncharacterized protein</fullName>
    </submittedName>
</protein>
<dbReference type="PATRIC" id="fig|1550241.5.peg.1011"/>
<dbReference type="HOGENOM" id="CLU_160446_0_0_2"/>
<dbReference type="RefSeq" id="WP_052884180.1">
    <property type="nucleotide sequence ID" value="NZ_CP009961.1"/>
</dbReference>
<sequence>MVRVYRNEDVRRIIAFIPKGHRHVRILLEFVDGAVVIQEATAAAIVRAYMNVVTHPFKRAVELVSQRVSGQKEGYAEYQLLETGRSEEEIFSQLESILEPNKS</sequence>
<evidence type="ECO:0000313" key="2">
    <source>
        <dbReference type="Proteomes" id="UP000067434"/>
    </source>
</evidence>
<name>A0A0F7CL36_9CREN</name>
<proteinExistence type="predicted"/>
<dbReference type="GeneID" id="25401522"/>
<dbReference type="Proteomes" id="UP000067434">
    <property type="component" value="Chromosome"/>
</dbReference>
<dbReference type="OrthoDB" id="28012at2157"/>
<dbReference type="STRING" id="1550241.MA03_04785"/>